<feature type="region of interest" description="Disordered" evidence="1">
    <location>
        <begin position="1"/>
        <end position="28"/>
    </location>
</feature>
<evidence type="ECO:0000313" key="2">
    <source>
        <dbReference type="EMBL" id="ALM13144.1"/>
    </source>
</evidence>
<dbReference type="EMBL" id="CP013065">
    <property type="protein sequence ID" value="ALM13144.1"/>
    <property type="molecule type" value="Genomic_DNA"/>
</dbReference>
<reference evidence="2 3" key="2">
    <citation type="journal article" date="2016" name="PeerJ">
        <title>Analysis of five complete genome sequences for members of the class Peribacteria in the recently recognized Peregrinibacteria bacterial phylum.</title>
        <authorList>
            <person name="Anantharaman K."/>
            <person name="Brown C.T."/>
            <person name="Burstein D."/>
            <person name="Castelle C.J."/>
            <person name="Probst A.J."/>
            <person name="Thomas B.C."/>
            <person name="Williams K.H."/>
            <person name="Banfield J.F."/>
        </authorList>
    </citation>
    <scope>NUCLEOTIDE SEQUENCE [LARGE SCALE GENOMIC DNA]</scope>
    <source>
        <strain evidence="2">RIFOXYD1_FULL_PER-ii_59_16</strain>
    </source>
</reference>
<protein>
    <submittedName>
        <fullName evidence="2">Uncharacterized protein</fullName>
    </submittedName>
</protein>
<organism evidence="2 3">
    <name type="scientific">Candidatus Peribacter riflensis</name>
    <dbReference type="NCBI Taxonomy" id="1735162"/>
    <lineage>
        <taxon>Bacteria</taxon>
        <taxon>Candidatus Peregrinibacteriota</taxon>
        <taxon>Candidatus Peribacteria</taxon>
        <taxon>Candidatus Peribacterales</taxon>
        <taxon>Candidatus Peribacteraceae</taxon>
        <taxon>Candidatus Peribacter</taxon>
    </lineage>
</organism>
<evidence type="ECO:0000256" key="1">
    <source>
        <dbReference type="SAM" id="MobiDB-lite"/>
    </source>
</evidence>
<gene>
    <name evidence="2" type="ORF">PeribacterD1_0453</name>
</gene>
<evidence type="ECO:0000313" key="3">
    <source>
        <dbReference type="Proteomes" id="UP000069135"/>
    </source>
</evidence>
<dbReference type="InterPro" id="IPR013083">
    <property type="entry name" value="Znf_RING/FYVE/PHD"/>
</dbReference>
<reference evidence="3" key="1">
    <citation type="submission" date="2015-10" db="EMBL/GenBank/DDBJ databases">
        <title>Analysis of five complete genome sequences for members of the class Peribacteria in the recently recognized Peregrinibacteria bacterial phylum.</title>
        <authorList>
            <person name="Anantharaman K."/>
            <person name="Brown C.T."/>
            <person name="Burstein D."/>
            <person name="Castelle C.J."/>
            <person name="Probst A.J."/>
            <person name="Thomas B.C."/>
            <person name="Williams K.H."/>
            <person name="Banfield J.F."/>
        </authorList>
    </citation>
    <scope>NUCLEOTIDE SEQUENCE [LARGE SCALE GENOMIC DNA]</scope>
</reference>
<sequence length="87" mass="10196">MGHYQPPVVKRQVPHSHGSQAGTRTKVPCPQCGMMVKAKNLESHKTKRCPKRDMEARKKLHVKPPREPVYVERQTVPPRRTERPYWM</sequence>
<name>A0A0S1SRR8_9BACT</name>
<dbReference type="Proteomes" id="UP000069135">
    <property type="component" value="Chromosome"/>
</dbReference>
<accession>A0A0S1SRR8</accession>
<accession>A0A0S1SKJ9</accession>
<accession>A0A0S1SMX9</accession>
<proteinExistence type="predicted"/>
<accession>A0A0S1SEW0</accession>
<dbReference type="KEGG" id="prf:PeribacterA2_0453"/>
<dbReference type="AlphaFoldDB" id="A0A0S1SRR8"/>
<dbReference type="Gene3D" id="3.30.40.10">
    <property type="entry name" value="Zinc/RING finger domain, C3HC4 (zinc finger)"/>
    <property type="match status" value="1"/>
</dbReference>
<accession>A0A0S1SW80</accession>
<feature type="region of interest" description="Disordered" evidence="1">
    <location>
        <begin position="42"/>
        <end position="87"/>
    </location>
</feature>